<name>B9WAB1_CANDC</name>
<evidence type="ECO:0000313" key="1">
    <source>
        <dbReference type="CGD" id="CAL0000163792"/>
    </source>
</evidence>
<protein>
    <submittedName>
        <fullName evidence="2">Uncharacterized protein</fullName>
    </submittedName>
</protein>
<organism evidence="2 3">
    <name type="scientific">Candida dubliniensis (strain CD36 / ATCC MYA-646 / CBS 7987 / NCPF 3949 / NRRL Y-17841)</name>
    <name type="common">Yeast</name>
    <dbReference type="NCBI Taxonomy" id="573826"/>
    <lineage>
        <taxon>Eukaryota</taxon>
        <taxon>Fungi</taxon>
        <taxon>Dikarya</taxon>
        <taxon>Ascomycota</taxon>
        <taxon>Saccharomycotina</taxon>
        <taxon>Pichiomycetes</taxon>
        <taxon>Debaryomycetaceae</taxon>
        <taxon>Candida/Lodderomyces clade</taxon>
        <taxon>Candida</taxon>
    </lineage>
</organism>
<dbReference type="OrthoDB" id="4022470at2759"/>
<dbReference type="HOGENOM" id="CLU_1669145_0_0_1"/>
<dbReference type="AlphaFoldDB" id="B9WAB1"/>
<keyword evidence="3" id="KW-1185">Reference proteome</keyword>
<evidence type="ECO:0000313" key="3">
    <source>
        <dbReference type="Proteomes" id="UP000002605"/>
    </source>
</evidence>
<proteinExistence type="predicted"/>
<accession>B9WAB1</accession>
<dbReference type="RefSeq" id="XP_002418031.1">
    <property type="nucleotide sequence ID" value="XM_002417986.1"/>
</dbReference>
<sequence>MSNSNDWSFSLCDDSLELFDTIAEGDDDNDTTVHTKSDNSCSGNKCTPLNQYNPFILTKMNYFKRKHPKAKSKVFDKKIKVKTLDIIKNLETASLSELNWDFTCNWFHRKGFPSEVLKEGFCNRVINSENYKFIKSKLSHEGWFIATTTKKKKANTCKLQLKTEKSTKN</sequence>
<dbReference type="EMBL" id="FM992689">
    <property type="protein sequence ID" value="CAX43330.1"/>
    <property type="molecule type" value="Genomic_DNA"/>
</dbReference>
<dbReference type="VEuPathDB" id="FungiDB:CD36_15520"/>
<dbReference type="CGD" id="CAL0000163792">
    <property type="gene designation" value="Cd36_15520"/>
</dbReference>
<evidence type="ECO:0000313" key="2">
    <source>
        <dbReference type="EMBL" id="CAX43330.1"/>
    </source>
</evidence>
<dbReference type="GeneID" id="8045608"/>
<gene>
    <name evidence="1" type="ordered locus">Cd36_15520</name>
    <name evidence="2" type="ORF">CD36_15520</name>
</gene>
<dbReference type="Proteomes" id="UP000002605">
    <property type="component" value="Chromosome 2"/>
</dbReference>
<dbReference type="KEGG" id="cdu:CD36_15520"/>
<reference evidence="2 3" key="1">
    <citation type="journal article" date="2009" name="Genome Res.">
        <title>Comparative genomics of the fungal pathogens Candida dubliniensis and Candida albicans.</title>
        <authorList>
            <person name="Jackson A.P."/>
            <person name="Gamble J.A."/>
            <person name="Yeomans T."/>
            <person name="Moran G.P."/>
            <person name="Saunders D."/>
            <person name="Harris D."/>
            <person name="Aslett M."/>
            <person name="Barrell J.F."/>
            <person name="Butler G."/>
            <person name="Citiulo F."/>
            <person name="Coleman D.C."/>
            <person name="de Groot P.W.J."/>
            <person name="Goodwin T.J."/>
            <person name="Quail M.A."/>
            <person name="McQuillan J."/>
            <person name="Munro C.A."/>
            <person name="Pain A."/>
            <person name="Poulter R.T."/>
            <person name="Rajandream M.A."/>
            <person name="Renauld H."/>
            <person name="Spiering M.J."/>
            <person name="Tivey A."/>
            <person name="Gow N.A.R."/>
            <person name="Barrell B."/>
            <person name="Sullivan D.J."/>
            <person name="Berriman M."/>
        </authorList>
    </citation>
    <scope>NUCLEOTIDE SEQUENCE [LARGE SCALE GENOMIC DNA]</scope>
    <source>
        <strain evidence="3">CD36 / ATCC MYA-646 / CBS 7987 / NCPF 3949 / NRRL Y-17841</strain>
    </source>
</reference>